<sequence>MRTLARVFAALTLVIAAFVVSPATDAAACAPEPPAAHQTMDHDPQSGDHSGQGEHGVCAHGHCHHTAGERHAATEFAVAALFVRAPRVVPRDDGPVSFAAEGLKRPPRG</sequence>
<name>A0ABV2R881_9CAUL</name>
<organism evidence="3 4">
    <name type="scientific">Brevundimonas faecalis</name>
    <dbReference type="NCBI Taxonomy" id="947378"/>
    <lineage>
        <taxon>Bacteria</taxon>
        <taxon>Pseudomonadati</taxon>
        <taxon>Pseudomonadota</taxon>
        <taxon>Alphaproteobacteria</taxon>
        <taxon>Caulobacterales</taxon>
        <taxon>Caulobacteraceae</taxon>
        <taxon>Brevundimonas</taxon>
    </lineage>
</organism>
<feature type="signal peptide" evidence="2">
    <location>
        <begin position="1"/>
        <end position="26"/>
    </location>
</feature>
<gene>
    <name evidence="3" type="ORF">ABIE19_000686</name>
</gene>
<dbReference type="RefSeq" id="WP_354088579.1">
    <property type="nucleotide sequence ID" value="NZ_JBEPTF010000001.1"/>
</dbReference>
<feature type="region of interest" description="Disordered" evidence="1">
    <location>
        <begin position="90"/>
        <end position="109"/>
    </location>
</feature>
<evidence type="ECO:0000256" key="2">
    <source>
        <dbReference type="SAM" id="SignalP"/>
    </source>
</evidence>
<evidence type="ECO:0000256" key="1">
    <source>
        <dbReference type="SAM" id="MobiDB-lite"/>
    </source>
</evidence>
<keyword evidence="2" id="KW-0732">Signal</keyword>
<protein>
    <submittedName>
        <fullName evidence="3">Membrane-associated PAP2 superfamily phosphatase</fullName>
    </submittedName>
</protein>
<accession>A0ABV2R881</accession>
<proteinExistence type="predicted"/>
<comment type="caution">
    <text evidence="3">The sequence shown here is derived from an EMBL/GenBank/DDBJ whole genome shotgun (WGS) entry which is preliminary data.</text>
</comment>
<reference evidence="3 4" key="1">
    <citation type="submission" date="2024-06" db="EMBL/GenBank/DDBJ databases">
        <title>Sorghum-associated microbial communities from plants grown in Nebraska, USA.</title>
        <authorList>
            <person name="Schachtman D."/>
        </authorList>
    </citation>
    <scope>NUCLEOTIDE SEQUENCE [LARGE SCALE GENOMIC DNA]</scope>
    <source>
        <strain evidence="3 4">2814</strain>
    </source>
</reference>
<evidence type="ECO:0000313" key="3">
    <source>
        <dbReference type="EMBL" id="MET4682777.1"/>
    </source>
</evidence>
<dbReference type="EMBL" id="JBEPTF010000001">
    <property type="protein sequence ID" value="MET4682777.1"/>
    <property type="molecule type" value="Genomic_DNA"/>
</dbReference>
<feature type="region of interest" description="Disordered" evidence="1">
    <location>
        <begin position="27"/>
        <end position="58"/>
    </location>
</feature>
<keyword evidence="4" id="KW-1185">Reference proteome</keyword>
<dbReference type="Proteomes" id="UP001549313">
    <property type="component" value="Unassembled WGS sequence"/>
</dbReference>
<evidence type="ECO:0000313" key="4">
    <source>
        <dbReference type="Proteomes" id="UP001549313"/>
    </source>
</evidence>
<feature type="chain" id="PRO_5045846962" evidence="2">
    <location>
        <begin position="27"/>
        <end position="109"/>
    </location>
</feature>